<protein>
    <recommendedName>
        <fullName evidence="1">Biotin protein ligase C-terminal domain-containing protein</fullName>
    </recommendedName>
</protein>
<dbReference type="InterPro" id="IPR003142">
    <property type="entry name" value="BPL_C"/>
</dbReference>
<evidence type="ECO:0000313" key="2">
    <source>
        <dbReference type="EMBL" id="GMA20358.1"/>
    </source>
</evidence>
<dbReference type="Pfam" id="PF02237">
    <property type="entry name" value="BPL_C"/>
    <property type="match status" value="1"/>
</dbReference>
<dbReference type="Proteomes" id="UP001157109">
    <property type="component" value="Unassembled WGS sequence"/>
</dbReference>
<dbReference type="EMBL" id="BSUJ01000001">
    <property type="protein sequence ID" value="GMA20358.1"/>
    <property type="molecule type" value="Genomic_DNA"/>
</dbReference>
<reference evidence="3" key="1">
    <citation type="journal article" date="2019" name="Int. J. Syst. Evol. Microbiol.">
        <title>The Global Catalogue of Microorganisms (GCM) 10K type strain sequencing project: providing services to taxonomists for standard genome sequencing and annotation.</title>
        <authorList>
            <consortium name="The Broad Institute Genomics Platform"/>
            <consortium name="The Broad Institute Genome Sequencing Center for Infectious Disease"/>
            <person name="Wu L."/>
            <person name="Ma J."/>
        </authorList>
    </citation>
    <scope>NUCLEOTIDE SEQUENCE [LARGE SCALE GENOMIC DNA]</scope>
    <source>
        <strain evidence="3">NBRC 105830</strain>
    </source>
</reference>
<feature type="domain" description="Biotin protein ligase C-terminal" evidence="1">
    <location>
        <begin position="75"/>
        <end position="121"/>
    </location>
</feature>
<accession>A0ABQ6HQK7</accession>
<evidence type="ECO:0000313" key="3">
    <source>
        <dbReference type="Proteomes" id="UP001157109"/>
    </source>
</evidence>
<dbReference type="InterPro" id="IPR045864">
    <property type="entry name" value="aa-tRNA-synth_II/BPL/LPL"/>
</dbReference>
<keyword evidence="3" id="KW-1185">Reference proteome</keyword>
<dbReference type="Gene3D" id="2.30.30.100">
    <property type="match status" value="1"/>
</dbReference>
<name>A0ABQ6HQK7_9MICO</name>
<comment type="caution">
    <text evidence="2">The sequence shown here is derived from an EMBL/GenBank/DDBJ whole genome shotgun (WGS) entry which is preliminary data.</text>
</comment>
<evidence type="ECO:0000259" key="1">
    <source>
        <dbReference type="Pfam" id="PF02237"/>
    </source>
</evidence>
<proteinExistence type="predicted"/>
<gene>
    <name evidence="2" type="ORF">GCM10025862_23790</name>
</gene>
<organism evidence="2 3">
    <name type="scientific">Arsenicicoccus piscis</name>
    <dbReference type="NCBI Taxonomy" id="673954"/>
    <lineage>
        <taxon>Bacteria</taxon>
        <taxon>Bacillati</taxon>
        <taxon>Actinomycetota</taxon>
        <taxon>Actinomycetes</taxon>
        <taxon>Micrococcales</taxon>
        <taxon>Intrasporangiaceae</taxon>
        <taxon>Arsenicicoccus</taxon>
    </lineage>
</organism>
<dbReference type="SUPFAM" id="SSF55681">
    <property type="entry name" value="Class II aaRS and biotin synthetases"/>
    <property type="match status" value="1"/>
</dbReference>
<dbReference type="Gene3D" id="3.30.930.10">
    <property type="entry name" value="Bira Bifunctional Protein, Domain 2"/>
    <property type="match status" value="1"/>
</dbReference>
<sequence>MALAVLGVGVNVHQTRDQLPVDTATSLALCGAVDPSREVILADFLAEVATRHRQWIAGGDQLAALVDDYRAVCATIGREVDIHIPDGGLVHGVVDAVDDDGRLVLTSAGGRTVYSAGDVVHARLRPA</sequence>